<evidence type="ECO:0000256" key="2">
    <source>
        <dbReference type="SAM" id="SignalP"/>
    </source>
</evidence>
<proteinExistence type="predicted"/>
<feature type="chain" id="PRO_5046773204" evidence="2">
    <location>
        <begin position="27"/>
        <end position="60"/>
    </location>
</feature>
<dbReference type="Proteomes" id="UP000289555">
    <property type="component" value="Chromosome"/>
</dbReference>
<name>A0ABN5WN52_9GAMM</name>
<accession>A0ABN5WN52</accession>
<keyword evidence="2" id="KW-0732">Signal</keyword>
<sequence length="60" mass="6895">MRYLPKPSLVMMAVCCLSTFPLLGYAQTPPDAGRLLQDTLPESDYQPRPPRQKSIYRARR</sequence>
<reference evidence="4" key="1">
    <citation type="journal article" date="2019" name="Microbiol. Resour. Announc.">
        <title>Complete Genome Sequence of Halomonas olivaria, a Moderately Halophilic Bacterium Isolated from Olive Processing Effluents, Obtained by Nanopore Sequencing.</title>
        <authorList>
            <person name="Nagata S."/>
            <person name="Ii K.M."/>
            <person name="Tsukimi T."/>
            <person name="Miura M.C."/>
            <person name="Galipon J."/>
            <person name="Arakawa K."/>
        </authorList>
    </citation>
    <scope>NUCLEOTIDE SEQUENCE [LARGE SCALE GENOMIC DNA]</scope>
    <source>
        <strain evidence="4">TYRC17</strain>
    </source>
</reference>
<evidence type="ECO:0000313" key="3">
    <source>
        <dbReference type="EMBL" id="BBI48426.1"/>
    </source>
</evidence>
<keyword evidence="4" id="KW-1185">Reference proteome</keyword>
<protein>
    <submittedName>
        <fullName evidence="3">Uncharacterized protein</fullName>
    </submittedName>
</protein>
<evidence type="ECO:0000256" key="1">
    <source>
        <dbReference type="SAM" id="MobiDB-lite"/>
    </source>
</evidence>
<dbReference type="EMBL" id="AP019416">
    <property type="protein sequence ID" value="BBI48426.1"/>
    <property type="molecule type" value="Genomic_DNA"/>
</dbReference>
<organism evidence="3 4">
    <name type="scientific">Vreelandella olivaria</name>
    <dbReference type="NCBI Taxonomy" id="390919"/>
    <lineage>
        <taxon>Bacteria</taxon>
        <taxon>Pseudomonadati</taxon>
        <taxon>Pseudomonadota</taxon>
        <taxon>Gammaproteobacteria</taxon>
        <taxon>Oceanospirillales</taxon>
        <taxon>Halomonadaceae</taxon>
        <taxon>Vreelandella</taxon>
    </lineage>
</organism>
<gene>
    <name evidence="3" type="ORF">HORIV_08470</name>
</gene>
<feature type="signal peptide" evidence="2">
    <location>
        <begin position="1"/>
        <end position="26"/>
    </location>
</feature>
<feature type="region of interest" description="Disordered" evidence="1">
    <location>
        <begin position="31"/>
        <end position="60"/>
    </location>
</feature>
<feature type="compositionally biased region" description="Basic residues" evidence="1">
    <location>
        <begin position="50"/>
        <end position="60"/>
    </location>
</feature>
<evidence type="ECO:0000313" key="4">
    <source>
        <dbReference type="Proteomes" id="UP000289555"/>
    </source>
</evidence>